<accession>A0A5J4FW69</accession>
<dbReference type="Proteomes" id="UP000326994">
    <property type="component" value="Unassembled WGS sequence"/>
</dbReference>
<reference evidence="1 2" key="1">
    <citation type="submission" date="2019-08" db="EMBL/GenBank/DDBJ databases">
        <title>Ulvibacter marinistellae sp. nov., isolated from a starfish, Patiria pectinifera.</title>
        <authorList>
            <person name="Kawano K."/>
            <person name="Ushijima N."/>
            <person name="Kihara M."/>
            <person name="Itoh H."/>
        </authorList>
    </citation>
    <scope>NUCLEOTIDE SEQUENCE [LARGE SCALE GENOMIC DNA]</scope>
    <source>
        <strain evidence="1 2">KK4</strain>
    </source>
</reference>
<protein>
    <submittedName>
        <fullName evidence="1">Uncharacterized protein</fullName>
    </submittedName>
</protein>
<name>A0A5J4FW69_9FLAO</name>
<evidence type="ECO:0000313" key="1">
    <source>
        <dbReference type="EMBL" id="GEQ85384.1"/>
    </source>
</evidence>
<dbReference type="EMBL" id="BKCF01000001">
    <property type="protein sequence ID" value="GEQ85384.1"/>
    <property type="molecule type" value="Genomic_DNA"/>
</dbReference>
<dbReference type="RefSeq" id="WP_151893304.1">
    <property type="nucleotide sequence ID" value="NZ_BKCF01000001.1"/>
</dbReference>
<comment type="caution">
    <text evidence="1">The sequence shown here is derived from an EMBL/GenBank/DDBJ whole genome shotgun (WGS) entry which is preliminary data.</text>
</comment>
<gene>
    <name evidence="1" type="ORF">ULMS_08920</name>
</gene>
<organism evidence="1 2">
    <name type="scientific">Patiriisocius marinistellae</name>
    <dbReference type="NCBI Taxonomy" id="2494560"/>
    <lineage>
        <taxon>Bacteria</taxon>
        <taxon>Pseudomonadati</taxon>
        <taxon>Bacteroidota</taxon>
        <taxon>Flavobacteriia</taxon>
        <taxon>Flavobacteriales</taxon>
        <taxon>Flavobacteriaceae</taxon>
        <taxon>Patiriisocius</taxon>
    </lineage>
</organism>
<sequence>MMIEKKLAINILKKVSLIEERPQMMFAGKPKFLQLIDFFYGYIEGISEVSEKRIHNELSIWYNSRVSIQSSLLWSEHIKLNMKNETDDKSSSYLINLFKEYFEQFLTASS</sequence>
<keyword evidence="2" id="KW-1185">Reference proteome</keyword>
<evidence type="ECO:0000313" key="2">
    <source>
        <dbReference type="Proteomes" id="UP000326994"/>
    </source>
</evidence>
<proteinExistence type="predicted"/>
<dbReference type="AlphaFoldDB" id="A0A5J4FW69"/>